<feature type="compositionally biased region" description="Polar residues" evidence="1">
    <location>
        <begin position="19"/>
        <end position="29"/>
    </location>
</feature>
<dbReference type="EMBL" id="CP000282">
    <property type="protein sequence ID" value="ABD81653.1"/>
    <property type="molecule type" value="Genomic_DNA"/>
</dbReference>
<dbReference type="OrthoDB" id="4048724at2"/>
<dbReference type="InterPro" id="IPR045617">
    <property type="entry name" value="DUF6445"/>
</dbReference>
<evidence type="ECO:0000256" key="1">
    <source>
        <dbReference type="SAM" id="MobiDB-lite"/>
    </source>
</evidence>
<dbReference type="Pfam" id="PF20043">
    <property type="entry name" value="DUF6445"/>
    <property type="match status" value="1"/>
</dbReference>
<reference evidence="2 3" key="1">
    <citation type="journal article" date="2008" name="PLoS Genet.">
        <title>Complete genome sequence of the complex carbohydrate-degrading marine bacterium, Saccharophagus degradans strain 2-40 T.</title>
        <authorList>
            <person name="Weiner R.M."/>
            <person name="Taylor L.E.II."/>
            <person name="Henrissat B."/>
            <person name="Hauser L."/>
            <person name="Land M."/>
            <person name="Coutinho P.M."/>
            <person name="Rancurel C."/>
            <person name="Saunders E.H."/>
            <person name="Longmire A.G."/>
            <person name="Zhang H."/>
            <person name="Bayer E.A."/>
            <person name="Gilbert H.J."/>
            <person name="Larimer F."/>
            <person name="Zhulin I.B."/>
            <person name="Ekborg N.A."/>
            <person name="Lamed R."/>
            <person name="Richardson P.M."/>
            <person name="Borovok I."/>
            <person name="Hutcheson S."/>
        </authorList>
    </citation>
    <scope>NUCLEOTIDE SEQUENCE [LARGE SCALE GENOMIC DNA]</scope>
    <source>
        <strain evidence="3">2-40 / ATCC 43961 / DSM 17024</strain>
    </source>
</reference>
<sequence length="257" mass="28745">MTRQTQQTTQAPQPSQQPHATKQHPTAGSPSPHIEVIEYGNEKNRILIIDNAFAHCDQLRNAGLSKYFVGDDTNFYPGIRAPAPEDYKKQLNALLHQPIIDTFSLSSATELELGVSAYSLPAQPQETLRPIQCIPHIDAPDANQFAVVHYIATQPFGGTGFYRHIESGLESINPTNVKQYFAEVKQQAIQEGKKLIRYMNGSNTLFERIASIEFKFNRLVVYRGNYLHAGNLDARRDINANPEMGRLTLNSLIKAKG</sequence>
<dbReference type="eggNOG" id="COG0665">
    <property type="taxonomic scope" value="Bacteria"/>
</dbReference>
<proteinExistence type="predicted"/>
<dbReference type="Proteomes" id="UP000001947">
    <property type="component" value="Chromosome"/>
</dbReference>
<feature type="compositionally biased region" description="Low complexity" evidence="1">
    <location>
        <begin position="1"/>
        <end position="18"/>
    </location>
</feature>
<dbReference type="GeneID" id="98614057"/>
<gene>
    <name evidence="2" type="ordered locus">Sde_2393</name>
</gene>
<feature type="region of interest" description="Disordered" evidence="1">
    <location>
        <begin position="1"/>
        <end position="34"/>
    </location>
</feature>
<protein>
    <submittedName>
        <fullName evidence="2">Uncharacterized protein</fullName>
    </submittedName>
</protein>
<evidence type="ECO:0000313" key="2">
    <source>
        <dbReference type="EMBL" id="ABD81653.1"/>
    </source>
</evidence>
<evidence type="ECO:0000313" key="3">
    <source>
        <dbReference type="Proteomes" id="UP000001947"/>
    </source>
</evidence>
<accession>Q21I26</accession>
<dbReference type="AlphaFoldDB" id="Q21I26"/>
<name>Q21I26_SACD2</name>
<dbReference type="KEGG" id="sde:Sde_2393"/>
<dbReference type="HOGENOM" id="CLU_100937_0_0_6"/>
<dbReference type="RefSeq" id="WP_011468870.1">
    <property type="nucleotide sequence ID" value="NC_007912.1"/>
</dbReference>
<organism evidence="2 3">
    <name type="scientific">Saccharophagus degradans (strain 2-40 / ATCC 43961 / DSM 17024)</name>
    <dbReference type="NCBI Taxonomy" id="203122"/>
    <lineage>
        <taxon>Bacteria</taxon>
        <taxon>Pseudomonadati</taxon>
        <taxon>Pseudomonadota</taxon>
        <taxon>Gammaproteobacteria</taxon>
        <taxon>Cellvibrionales</taxon>
        <taxon>Cellvibrionaceae</taxon>
        <taxon>Saccharophagus</taxon>
    </lineage>
</organism>
<dbReference type="STRING" id="203122.Sde_2393"/>
<keyword evidence="3" id="KW-1185">Reference proteome</keyword>